<dbReference type="Proteomes" id="UP000004162">
    <property type="component" value="Unassembled WGS sequence"/>
</dbReference>
<dbReference type="Gene3D" id="3.40.50.2000">
    <property type="entry name" value="Glycogen Phosphorylase B"/>
    <property type="match status" value="2"/>
</dbReference>
<dbReference type="CDD" id="cd03789">
    <property type="entry name" value="GT9_LPS_heptosyltransferase"/>
    <property type="match status" value="1"/>
</dbReference>
<dbReference type="AlphaFoldDB" id="Q0YSI5"/>
<comment type="catalytic activity">
    <reaction evidence="5">
        <text>an L-alpha-D-Hep-(1-&gt;5)-[alpha-Kdo-(2-&gt;4)]-alpha-Kdo-(2-&gt;6)-lipid A + ADP-L-glycero-beta-D-manno-heptose = an L-alpha-D-Hep-(1-&gt;3)-L-alpha-D-Hep-(1-&gt;5)-[alpha-Kdo-(2-&gt;4)]-alpha-Kdo-(2-&gt;6)-lipid A + ADP + H(+)</text>
        <dbReference type="Rhea" id="RHEA:74071"/>
        <dbReference type="ChEBI" id="CHEBI:15378"/>
        <dbReference type="ChEBI" id="CHEBI:61506"/>
        <dbReference type="ChEBI" id="CHEBI:193068"/>
        <dbReference type="ChEBI" id="CHEBI:193069"/>
        <dbReference type="ChEBI" id="CHEBI:456216"/>
        <dbReference type="EC" id="2.4.99.24"/>
    </reaction>
</comment>
<accession>Q0YSI5</accession>
<protein>
    <recommendedName>
        <fullName evidence="4">lipopolysaccharide heptosyltransferase II</fullName>
        <ecNumber evidence="4">2.4.99.24</ecNumber>
    </recommendedName>
</protein>
<dbReference type="OrthoDB" id="642366at2"/>
<comment type="caution">
    <text evidence="6">The sequence shown here is derived from an EMBL/GenBank/DDBJ whole genome shotgun (WGS) entry which is preliminary data.</text>
</comment>
<reference evidence="6 7" key="1">
    <citation type="submission" date="2006-07" db="EMBL/GenBank/DDBJ databases">
        <title>Annotation of the draft genome assembly of Chlorobium ferroxidans DSM 13031.</title>
        <authorList>
            <consortium name="US DOE Joint Genome Institute (JGI-ORNL)"/>
            <person name="Larimer F."/>
            <person name="Land M."/>
            <person name="Hauser L."/>
        </authorList>
    </citation>
    <scope>NUCLEOTIDE SEQUENCE [LARGE SCALE GENOMIC DNA]</scope>
    <source>
        <strain evidence="6 7">DSM 13031</strain>
    </source>
</reference>
<dbReference type="InterPro" id="IPR051199">
    <property type="entry name" value="LPS_LOS_Heptosyltrfase"/>
</dbReference>
<comment type="similarity">
    <text evidence="3">Belongs to the glycosyltransferase 9 family.</text>
</comment>
<dbReference type="InterPro" id="IPR002201">
    <property type="entry name" value="Glyco_trans_9"/>
</dbReference>
<dbReference type="GO" id="GO:0009244">
    <property type="term" value="P:lipopolysaccharide core region biosynthetic process"/>
    <property type="evidence" value="ECO:0007669"/>
    <property type="project" value="TreeGrafter"/>
</dbReference>
<evidence type="ECO:0000256" key="5">
    <source>
        <dbReference type="ARBA" id="ARBA00047503"/>
    </source>
</evidence>
<reference evidence="6 7" key="2">
    <citation type="submission" date="2006-07" db="EMBL/GenBank/DDBJ databases">
        <title>Sequencing of the draft genome and assembly of Chlorobium ferroxidans DSM 13031.</title>
        <authorList>
            <consortium name="US DOE Joint Genome Institute (JGI-PGF)"/>
            <person name="Copeland A."/>
            <person name="Lucas S."/>
            <person name="Lapidus A."/>
            <person name="Barry K."/>
            <person name="Glavina del Rio T."/>
            <person name="Dalin E."/>
            <person name="Tice H."/>
            <person name="Bruce D."/>
            <person name="Pitluck S."/>
            <person name="Richardson P."/>
        </authorList>
    </citation>
    <scope>NUCLEOTIDE SEQUENCE [LARGE SCALE GENOMIC DNA]</scope>
    <source>
        <strain evidence="6 7">DSM 13031</strain>
    </source>
</reference>
<dbReference type="GO" id="GO:0005829">
    <property type="term" value="C:cytosol"/>
    <property type="evidence" value="ECO:0007669"/>
    <property type="project" value="TreeGrafter"/>
</dbReference>
<dbReference type="RefSeq" id="WP_006366067.1">
    <property type="nucleotide sequence ID" value="NZ_AASE01000006.1"/>
</dbReference>
<dbReference type="Pfam" id="PF01075">
    <property type="entry name" value="Glyco_transf_9"/>
    <property type="match status" value="1"/>
</dbReference>
<dbReference type="SUPFAM" id="SSF53756">
    <property type="entry name" value="UDP-Glycosyltransferase/glycogen phosphorylase"/>
    <property type="match status" value="1"/>
</dbReference>
<gene>
    <name evidence="6" type="ORF">CferDRAFT_1221</name>
</gene>
<dbReference type="GO" id="GO:0008713">
    <property type="term" value="F:ADP-heptose-lipopolysaccharide heptosyltransferase activity"/>
    <property type="evidence" value="ECO:0007669"/>
    <property type="project" value="UniProtKB-EC"/>
</dbReference>
<dbReference type="EMBL" id="AASE01000006">
    <property type="protein sequence ID" value="EAT59214.1"/>
    <property type="molecule type" value="Genomic_DNA"/>
</dbReference>
<dbReference type="NCBIfam" id="TIGR02195">
    <property type="entry name" value="heptsyl_trn_II"/>
    <property type="match status" value="1"/>
</dbReference>
<keyword evidence="7" id="KW-1185">Reference proteome</keyword>
<keyword evidence="2 6" id="KW-0808">Transferase</keyword>
<evidence type="ECO:0000313" key="6">
    <source>
        <dbReference type="EMBL" id="EAT59214.1"/>
    </source>
</evidence>
<dbReference type="EC" id="2.4.99.24" evidence="4"/>
<dbReference type="InterPro" id="IPR011910">
    <property type="entry name" value="RfaF"/>
</dbReference>
<dbReference type="PANTHER" id="PTHR30160">
    <property type="entry name" value="TETRAACYLDISACCHARIDE 4'-KINASE-RELATED"/>
    <property type="match status" value="1"/>
</dbReference>
<keyword evidence="1" id="KW-0328">Glycosyltransferase</keyword>
<sequence>MNPSIVLLPNWIGDMLLALSLVMRLPESRRSETTLLVPPQMSGLVGELCDLPRIEYLRSSAEERKRTLNAVRNGGFHAFYLIPFSFSSAWFAMKTGVPLRRGLPEEMRRFLLTDPVSEEFSDNKLIHITREYAAILDMPYHPPEEWKGVKVEPGRSHAGSIVYCPGAAYGPAKKWPHFPELAKLHARFNIVVLGMKEDRQSAEEIAGMAPGRVTDLTGRTSLKEVAAIMSVARGVVSNDSGLMHLAGYIGTPVIGLFGSTSPVWTGPLGKQSIVMNYPEPCAPCFQRTCKYHHYRCLANITPEAVAAAMEKLCGLPEQSATQEACH</sequence>
<organism evidence="6 7">
    <name type="scientific">Chlorobium ferrooxidans DSM 13031</name>
    <dbReference type="NCBI Taxonomy" id="377431"/>
    <lineage>
        <taxon>Bacteria</taxon>
        <taxon>Pseudomonadati</taxon>
        <taxon>Chlorobiota</taxon>
        <taxon>Chlorobiia</taxon>
        <taxon>Chlorobiales</taxon>
        <taxon>Chlorobiaceae</taxon>
        <taxon>Chlorobium/Pelodictyon group</taxon>
        <taxon>Chlorobium</taxon>
    </lineage>
</organism>
<dbReference type="PANTHER" id="PTHR30160:SF7">
    <property type="entry name" value="ADP-HEPTOSE--LPS HEPTOSYLTRANSFERASE 2"/>
    <property type="match status" value="1"/>
</dbReference>
<name>Q0YSI5_9CHLB</name>
<evidence type="ECO:0000256" key="4">
    <source>
        <dbReference type="ARBA" id="ARBA00044042"/>
    </source>
</evidence>
<evidence type="ECO:0000313" key="7">
    <source>
        <dbReference type="Proteomes" id="UP000004162"/>
    </source>
</evidence>
<evidence type="ECO:0000256" key="2">
    <source>
        <dbReference type="ARBA" id="ARBA00022679"/>
    </source>
</evidence>
<proteinExistence type="inferred from homology"/>
<evidence type="ECO:0000256" key="3">
    <source>
        <dbReference type="ARBA" id="ARBA00043995"/>
    </source>
</evidence>
<evidence type="ECO:0000256" key="1">
    <source>
        <dbReference type="ARBA" id="ARBA00022676"/>
    </source>
</evidence>